<feature type="coiled-coil region" evidence="6">
    <location>
        <begin position="349"/>
        <end position="397"/>
    </location>
</feature>
<dbReference type="Gene3D" id="3.40.50.300">
    <property type="entry name" value="P-loop containing nucleotide triphosphate hydrolases"/>
    <property type="match status" value="2"/>
</dbReference>
<evidence type="ECO:0000256" key="1">
    <source>
        <dbReference type="ARBA" id="ARBA00022490"/>
    </source>
</evidence>
<dbReference type="Gene3D" id="3.30.70.1620">
    <property type="match status" value="1"/>
</dbReference>
<comment type="similarity">
    <text evidence="6">Belongs to the SMC family.</text>
</comment>
<evidence type="ECO:0000256" key="4">
    <source>
        <dbReference type="ARBA" id="ARBA00023054"/>
    </source>
</evidence>
<keyword evidence="1 6" id="KW-0963">Cytoplasm</keyword>
<dbReference type="InterPro" id="IPR024704">
    <property type="entry name" value="SMC"/>
</dbReference>
<protein>
    <recommendedName>
        <fullName evidence="6">Chromosome partition protein Smc</fullName>
    </recommendedName>
</protein>
<dbReference type="RefSeq" id="WP_305937798.1">
    <property type="nucleotide sequence ID" value="NZ_CP132191.1"/>
</dbReference>
<dbReference type="Proteomes" id="UP001237011">
    <property type="component" value="Chromosome"/>
</dbReference>
<dbReference type="InterPro" id="IPR036277">
    <property type="entry name" value="SMC_hinge_sf"/>
</dbReference>
<dbReference type="Gene3D" id="1.10.287.1490">
    <property type="match status" value="1"/>
</dbReference>
<sequence length="977" mass="109774">MKLIKIEAHGFKSFAEPVILRFDGGVAGIIGPNGSGKSNINDAIKWVLGEQSSKEMRGDSMQDLIFAGSKTAKPMDFARVTLTFDNKDSDNSIEEDTVVITRELFRGKGINNYYLNGKPCRFKDIKSIAMETGIGKSSLAIISQGTVSDIAESSDEDRRGIFEEAAGVSKFKFKKTESLRLLQSADASISKLEPTINELEKQLIPLRKQAEKALIYRDKSRELKKVEVAYLAHEIRSNEKVYDQLSQELSGVEETKDSYSVQIAKYNRQLGEKKLEKNELSKEIATLRGKQDAIKSRLENLEVVIAKQNARMELIASGELQAESSETAKAYATKILELEQNIKYRQETAVNLKNKVAEEEKRISELSSKVNSLQFELKNAQTKYTEVNTNLQILNETKNKKTNLFKGTRTIVENSNQFRGYKGLVRDLIKVQPDYVVAVESILSNAAQHIVVDIPNTAVKAVEFLKKNNGGRATFIPLTSIKEKFIRDDYLLVASNHAGFIGVASDLVEVDPQYDVLAKFLLGNVVVVQDIETANQISNILERKYMVVTLDGDIIRVGGVIVGGTAQESDNIIGLDEKIQKLQQLLPSLSAIIQNNESLIERYNGEISRVNTALNEYKWEARQEDLDINDLLRKLDDLKSKTDLLNINKEEASPSVISDERNQLRKEYTIVKNDLTIKTQFLETLDAEILHLGDVLNQTQTTLNELNNTFTNKIAAFKNAEINLRNYRERLASQYSYTIEYAEENYKLEIPVDKARELVAELRQQISELGAVNQEAIEQLESVEERYDRYVSDRDELVSTRNILMEAIAELDKIIVTRLTNVVNDVNKEFNTVFKSMFGGGSAEVRFVDPNNVLESGISIFAQPPGKSVKNLRLFSGGEKALIAISLLFAILRARPLPLCILDEVEAALDEANVIRYAEYLQELKNQTQFIVITHRTGTMSKVDSLFAATMQTRGVTSFFSVHLKDAAKYIDESEAQ</sequence>
<keyword evidence="4 6" id="KW-0175">Coiled coil</keyword>
<feature type="coiled-coil region" evidence="6">
    <location>
        <begin position="242"/>
        <end position="290"/>
    </location>
</feature>
<name>A0ABY9H9Z9_9MOLU</name>
<dbReference type="InterPro" id="IPR011890">
    <property type="entry name" value="SMC_prok"/>
</dbReference>
<evidence type="ECO:0000259" key="7">
    <source>
        <dbReference type="SMART" id="SM00968"/>
    </source>
</evidence>
<dbReference type="PIRSF" id="PIRSF005719">
    <property type="entry name" value="SMC"/>
    <property type="match status" value="1"/>
</dbReference>
<keyword evidence="3 6" id="KW-0067">ATP-binding</keyword>
<dbReference type="Gene3D" id="1.20.1060.20">
    <property type="match status" value="1"/>
</dbReference>
<evidence type="ECO:0000313" key="9">
    <source>
        <dbReference type="Proteomes" id="UP001237011"/>
    </source>
</evidence>
<dbReference type="HAMAP" id="MF_01894">
    <property type="entry name" value="Smc_prok"/>
    <property type="match status" value="1"/>
</dbReference>
<keyword evidence="9" id="KW-1185">Reference proteome</keyword>
<evidence type="ECO:0000256" key="3">
    <source>
        <dbReference type="ARBA" id="ARBA00022840"/>
    </source>
</evidence>
<feature type="domain" description="SMC hinge" evidence="7">
    <location>
        <begin position="419"/>
        <end position="538"/>
    </location>
</feature>
<dbReference type="SMART" id="SM00968">
    <property type="entry name" value="SMC_hinge"/>
    <property type="match status" value="1"/>
</dbReference>
<dbReference type="PANTHER" id="PTHR43977">
    <property type="entry name" value="STRUCTURAL MAINTENANCE OF CHROMOSOMES PROTEIN 3"/>
    <property type="match status" value="1"/>
</dbReference>
<feature type="coiled-coil region" evidence="6">
    <location>
        <begin position="752"/>
        <end position="793"/>
    </location>
</feature>
<evidence type="ECO:0000256" key="5">
    <source>
        <dbReference type="ARBA" id="ARBA00023125"/>
    </source>
</evidence>
<dbReference type="InterPro" id="IPR003395">
    <property type="entry name" value="RecF/RecN/SMC_N"/>
</dbReference>
<evidence type="ECO:0000256" key="2">
    <source>
        <dbReference type="ARBA" id="ARBA00022741"/>
    </source>
</evidence>
<dbReference type="InterPro" id="IPR010935">
    <property type="entry name" value="SMC_hinge"/>
</dbReference>
<comment type="subunit">
    <text evidence="6">Homodimer.</text>
</comment>
<comment type="function">
    <text evidence="6">Required for chromosome condensation and partitioning.</text>
</comment>
<keyword evidence="5 6" id="KW-0238">DNA-binding</keyword>
<dbReference type="InterPro" id="IPR027417">
    <property type="entry name" value="P-loop_NTPase"/>
</dbReference>
<keyword evidence="2 6" id="KW-0547">Nucleotide-binding</keyword>
<dbReference type="Pfam" id="PF06470">
    <property type="entry name" value="SMC_hinge"/>
    <property type="match status" value="1"/>
</dbReference>
<dbReference type="Pfam" id="PF02463">
    <property type="entry name" value="SMC_N"/>
    <property type="match status" value="1"/>
</dbReference>
<dbReference type="SUPFAM" id="SSF52540">
    <property type="entry name" value="P-loop containing nucleoside triphosphate hydrolases"/>
    <property type="match status" value="1"/>
</dbReference>
<accession>A0ABY9H9Z9</accession>
<comment type="subcellular location">
    <subcellularLocation>
        <location evidence="6">Cytoplasm</location>
    </subcellularLocation>
</comment>
<feature type="binding site" evidence="6">
    <location>
        <begin position="32"/>
        <end position="39"/>
    </location>
    <ligand>
        <name>ATP</name>
        <dbReference type="ChEBI" id="CHEBI:30616"/>
    </ligand>
</feature>
<reference evidence="8" key="1">
    <citation type="submission" date="2023-08" db="EMBL/GenBank/DDBJ databases">
        <title>Complete genome sequence of Mycoplasma seminis 2200.</title>
        <authorList>
            <person name="Spergser J."/>
        </authorList>
    </citation>
    <scope>NUCLEOTIDE SEQUENCE [LARGE SCALE GENOMIC DNA]</scope>
    <source>
        <strain evidence="8">2200</strain>
    </source>
</reference>
<comment type="domain">
    <text evidence="6">Contains large globular domains required for ATP hydrolysis at each terminus and a third globular domain forming a flexible hinge near the middle of the molecule. These domains are separated by coiled-coil structures.</text>
</comment>
<gene>
    <name evidence="6" type="primary">smc</name>
    <name evidence="8" type="ORF">Q8852_03515</name>
</gene>
<organism evidence="8 9">
    <name type="scientific">Mycoplasma seminis</name>
    <dbReference type="NCBI Taxonomy" id="512749"/>
    <lineage>
        <taxon>Bacteria</taxon>
        <taxon>Bacillati</taxon>
        <taxon>Mycoplasmatota</taxon>
        <taxon>Mollicutes</taxon>
        <taxon>Mycoplasmataceae</taxon>
        <taxon>Mycoplasma</taxon>
    </lineage>
</organism>
<dbReference type="EMBL" id="CP132191">
    <property type="protein sequence ID" value="WLP85362.1"/>
    <property type="molecule type" value="Genomic_DNA"/>
</dbReference>
<dbReference type="SUPFAM" id="SSF75553">
    <property type="entry name" value="Smc hinge domain"/>
    <property type="match status" value="1"/>
</dbReference>
<proteinExistence type="inferred from homology"/>
<evidence type="ECO:0000313" key="8">
    <source>
        <dbReference type="EMBL" id="WLP85362.1"/>
    </source>
</evidence>
<feature type="coiled-coil region" evidence="6">
    <location>
        <begin position="600"/>
        <end position="648"/>
    </location>
</feature>
<evidence type="ECO:0000256" key="6">
    <source>
        <dbReference type="HAMAP-Rule" id="MF_01894"/>
    </source>
</evidence>